<proteinExistence type="predicted"/>
<comment type="caution">
    <text evidence="1">The sequence shown here is derived from an EMBL/GenBank/DDBJ whole genome shotgun (WGS) entry which is preliminary data.</text>
</comment>
<dbReference type="EMBL" id="JBHULH010000005">
    <property type="protein sequence ID" value="MFD2568063.1"/>
    <property type="molecule type" value="Genomic_DNA"/>
</dbReference>
<evidence type="ECO:0000313" key="1">
    <source>
        <dbReference type="EMBL" id="MFD2568063.1"/>
    </source>
</evidence>
<reference evidence="2" key="1">
    <citation type="journal article" date="2019" name="Int. J. Syst. Evol. Microbiol.">
        <title>The Global Catalogue of Microorganisms (GCM) 10K type strain sequencing project: providing services to taxonomists for standard genome sequencing and annotation.</title>
        <authorList>
            <consortium name="The Broad Institute Genomics Platform"/>
            <consortium name="The Broad Institute Genome Sequencing Center for Infectious Disease"/>
            <person name="Wu L."/>
            <person name="Ma J."/>
        </authorList>
    </citation>
    <scope>NUCLEOTIDE SEQUENCE [LARGE SCALE GENOMIC DNA]</scope>
    <source>
        <strain evidence="2">KCTC 52127</strain>
    </source>
</reference>
<sequence length="265" mass="29071">NMINPNTQTIYVRGINNNTGCINSETSFDIRVNPIPNISSPANLQLCDDDSDGLISGFNLDNQITTILNGLNPADYSVSFHLTINDAILNNNPIVDTNNFQNTTQNQQTIYVRVTNNTTTCFNTVSFDLIVNPLPVNSPISDLVLCDTDTDGLVQNIDLSLQTQNIIDGQSPGDYSVSYYTSLNDAQNNTNPIVGPFTNTTPFSQTIYVRITNNTTGCFSTDSQFDIIINPEPQFLSLPDQEFCDDDTDGLVANIDLNALIPQIL</sequence>
<evidence type="ECO:0000313" key="2">
    <source>
        <dbReference type="Proteomes" id="UP001597508"/>
    </source>
</evidence>
<gene>
    <name evidence="1" type="ORF">ACFSRZ_11805</name>
</gene>
<organism evidence="1 2">
    <name type="scientific">Pseudotenacibaculum haliotis</name>
    <dbReference type="NCBI Taxonomy" id="1862138"/>
    <lineage>
        <taxon>Bacteria</taxon>
        <taxon>Pseudomonadati</taxon>
        <taxon>Bacteroidota</taxon>
        <taxon>Flavobacteriia</taxon>
        <taxon>Flavobacteriales</taxon>
        <taxon>Flavobacteriaceae</taxon>
        <taxon>Pseudotenacibaculum</taxon>
    </lineage>
</organism>
<protein>
    <submittedName>
        <fullName evidence="1">Uncharacterized protein</fullName>
    </submittedName>
</protein>
<accession>A0ABW5LVG9</accession>
<keyword evidence="2" id="KW-1185">Reference proteome</keyword>
<dbReference type="Proteomes" id="UP001597508">
    <property type="component" value="Unassembled WGS sequence"/>
</dbReference>
<name>A0ABW5LVG9_9FLAO</name>
<feature type="non-terminal residue" evidence="1">
    <location>
        <position position="1"/>
    </location>
</feature>
<feature type="non-terminal residue" evidence="1">
    <location>
        <position position="265"/>
    </location>
</feature>